<dbReference type="EMBL" id="JANPWB010000012">
    <property type="protein sequence ID" value="KAJ1114900.1"/>
    <property type="molecule type" value="Genomic_DNA"/>
</dbReference>
<accession>A0AAV7NFT4</accession>
<evidence type="ECO:0000313" key="2">
    <source>
        <dbReference type="Proteomes" id="UP001066276"/>
    </source>
</evidence>
<sequence length="133" mass="14424">MIEEALGVRPAQLYIQKHRRCYNRRRSSTGLAERHVGSLEGDEETVRGSGETPGFCGPLCGEELVVEGPLRNVSIGGCFFPHPPLRTLEGPSWGAWHGARGYSCPPVFLRMTSGPGQMTLGDAGAEVDPMEQD</sequence>
<keyword evidence="2" id="KW-1185">Reference proteome</keyword>
<dbReference type="Proteomes" id="UP001066276">
    <property type="component" value="Chromosome 8"/>
</dbReference>
<protein>
    <submittedName>
        <fullName evidence="1">Uncharacterized protein</fullName>
    </submittedName>
</protein>
<name>A0AAV7NFT4_PLEWA</name>
<organism evidence="1 2">
    <name type="scientific">Pleurodeles waltl</name>
    <name type="common">Iberian ribbed newt</name>
    <dbReference type="NCBI Taxonomy" id="8319"/>
    <lineage>
        <taxon>Eukaryota</taxon>
        <taxon>Metazoa</taxon>
        <taxon>Chordata</taxon>
        <taxon>Craniata</taxon>
        <taxon>Vertebrata</taxon>
        <taxon>Euteleostomi</taxon>
        <taxon>Amphibia</taxon>
        <taxon>Batrachia</taxon>
        <taxon>Caudata</taxon>
        <taxon>Salamandroidea</taxon>
        <taxon>Salamandridae</taxon>
        <taxon>Pleurodelinae</taxon>
        <taxon>Pleurodeles</taxon>
    </lineage>
</organism>
<dbReference type="AlphaFoldDB" id="A0AAV7NFT4"/>
<evidence type="ECO:0000313" key="1">
    <source>
        <dbReference type="EMBL" id="KAJ1114900.1"/>
    </source>
</evidence>
<comment type="caution">
    <text evidence="1">The sequence shown here is derived from an EMBL/GenBank/DDBJ whole genome shotgun (WGS) entry which is preliminary data.</text>
</comment>
<proteinExistence type="predicted"/>
<gene>
    <name evidence="1" type="ORF">NDU88_003130</name>
</gene>
<reference evidence="1" key="1">
    <citation type="journal article" date="2022" name="bioRxiv">
        <title>Sequencing and chromosome-scale assembly of the giantPleurodeles waltlgenome.</title>
        <authorList>
            <person name="Brown T."/>
            <person name="Elewa A."/>
            <person name="Iarovenko S."/>
            <person name="Subramanian E."/>
            <person name="Araus A.J."/>
            <person name="Petzold A."/>
            <person name="Susuki M."/>
            <person name="Suzuki K.-i.T."/>
            <person name="Hayashi T."/>
            <person name="Toyoda A."/>
            <person name="Oliveira C."/>
            <person name="Osipova E."/>
            <person name="Leigh N.D."/>
            <person name="Simon A."/>
            <person name="Yun M.H."/>
        </authorList>
    </citation>
    <scope>NUCLEOTIDE SEQUENCE</scope>
    <source>
        <strain evidence="1">20211129_DDA</strain>
        <tissue evidence="1">Liver</tissue>
    </source>
</reference>